<reference evidence="1 2" key="1">
    <citation type="submission" date="2017-11" db="EMBL/GenBank/DDBJ databases">
        <title>Reclassification of Bisgaard taxon 5 as Caviibacterium pharyngocola gen. nov., sp. nov.</title>
        <authorList>
            <person name="Christensen H."/>
        </authorList>
    </citation>
    <scope>NUCLEOTIDE SEQUENCE [LARGE SCALE GENOMIC DNA]</scope>
    <source>
        <strain evidence="1 2">7_3</strain>
    </source>
</reference>
<gene>
    <name evidence="1" type="ORF">CVP04_01460</name>
</gene>
<evidence type="ECO:0000313" key="2">
    <source>
        <dbReference type="Proteomes" id="UP000230282"/>
    </source>
</evidence>
<name>A0A2M8RY28_9PAST</name>
<evidence type="ECO:0000313" key="1">
    <source>
        <dbReference type="EMBL" id="PJG83787.1"/>
    </source>
</evidence>
<dbReference type="RefSeq" id="WP_100295754.1">
    <property type="nucleotide sequence ID" value="NZ_PHGZ01000004.1"/>
</dbReference>
<dbReference type="OrthoDB" id="6872885at2"/>
<protein>
    <submittedName>
        <fullName evidence="1">Uncharacterized protein</fullName>
    </submittedName>
</protein>
<sequence>MKLCRCPVCHSDIHLDQLLEDDAGREILTILTQLKGNTARALVSYIALFRPEKSALSNSRALKLMQEVLESYAPGLLLAHALQETVNGVMKNRRESKNIVALTNHNYLKKVYDGAKPLFAVVRNENDEEKQQNQPVTQEDERVAAVQYIERFANIGMLDLVKNTPQYLIWRKWKQERKGI</sequence>
<proteinExistence type="predicted"/>
<dbReference type="EMBL" id="PHGZ01000004">
    <property type="protein sequence ID" value="PJG83787.1"/>
    <property type="molecule type" value="Genomic_DNA"/>
</dbReference>
<dbReference type="Proteomes" id="UP000230282">
    <property type="component" value="Unassembled WGS sequence"/>
</dbReference>
<accession>A0A2M8RY28</accession>
<dbReference type="AlphaFoldDB" id="A0A2M8RY28"/>
<comment type="caution">
    <text evidence="1">The sequence shown here is derived from an EMBL/GenBank/DDBJ whole genome shotgun (WGS) entry which is preliminary data.</text>
</comment>
<keyword evidence="2" id="KW-1185">Reference proteome</keyword>
<organism evidence="1 2">
    <name type="scientific">Caviibacterium pharyngocola</name>
    <dbReference type="NCBI Taxonomy" id="28159"/>
    <lineage>
        <taxon>Bacteria</taxon>
        <taxon>Pseudomonadati</taxon>
        <taxon>Pseudomonadota</taxon>
        <taxon>Gammaproteobacteria</taxon>
        <taxon>Pasteurellales</taxon>
        <taxon>Pasteurellaceae</taxon>
        <taxon>Caviibacterium</taxon>
    </lineage>
</organism>